<evidence type="ECO:0000256" key="1">
    <source>
        <dbReference type="SAM" id="MobiDB-lite"/>
    </source>
</evidence>
<reference evidence="3" key="1">
    <citation type="submission" date="2016-10" db="EMBL/GenBank/DDBJ databases">
        <authorList>
            <person name="Varghese N."/>
            <person name="Submissions S."/>
        </authorList>
    </citation>
    <scope>NUCLEOTIDE SEQUENCE [LARGE SCALE GENOMIC DNA]</scope>
    <source>
        <strain evidence="3">DSM 1565</strain>
    </source>
</reference>
<protein>
    <submittedName>
        <fullName evidence="2">Uncharacterized protein</fullName>
    </submittedName>
</protein>
<dbReference type="Proteomes" id="UP000199423">
    <property type="component" value="Unassembled WGS sequence"/>
</dbReference>
<organism evidence="2 3">
    <name type="scientific">Hyphomicrobium facile</name>
    <dbReference type="NCBI Taxonomy" id="51670"/>
    <lineage>
        <taxon>Bacteria</taxon>
        <taxon>Pseudomonadati</taxon>
        <taxon>Pseudomonadota</taxon>
        <taxon>Alphaproteobacteria</taxon>
        <taxon>Hyphomicrobiales</taxon>
        <taxon>Hyphomicrobiaceae</taxon>
        <taxon>Hyphomicrobium</taxon>
    </lineage>
</organism>
<proteinExistence type="predicted"/>
<gene>
    <name evidence="2" type="ORF">SAMN04488557_1028</name>
</gene>
<accession>A0A1I7N1J8</accession>
<keyword evidence="3" id="KW-1185">Reference proteome</keyword>
<evidence type="ECO:0000313" key="3">
    <source>
        <dbReference type="Proteomes" id="UP000199423"/>
    </source>
</evidence>
<sequence length="100" mass="11101">MEDHCADNQDFGNADENRIDGIPTAPATTWGGWPAMAGDRWSSASIISPNMNSVLYFSVRLLALKPIAEPIEGYRRINKSYGRVWLTKKRCNMPSTIAAN</sequence>
<dbReference type="AlphaFoldDB" id="A0A1I7N1J8"/>
<evidence type="ECO:0000313" key="2">
    <source>
        <dbReference type="EMBL" id="SFV28530.1"/>
    </source>
</evidence>
<name>A0A1I7N1J8_9HYPH</name>
<dbReference type="EMBL" id="FPCH01000001">
    <property type="protein sequence ID" value="SFV28530.1"/>
    <property type="molecule type" value="Genomic_DNA"/>
</dbReference>
<dbReference type="STRING" id="51670.SAMN04488557_1028"/>
<feature type="region of interest" description="Disordered" evidence="1">
    <location>
        <begin position="1"/>
        <end position="31"/>
    </location>
</feature>